<dbReference type="EMBL" id="BPLR01001532">
    <property type="protein sequence ID" value="GIZ02964.1"/>
    <property type="molecule type" value="Genomic_DNA"/>
</dbReference>
<gene>
    <name evidence="2" type="primary">CU168_15</name>
    <name evidence="2" type="ORF">CEXT_747121</name>
</gene>
<feature type="region of interest" description="Disordered" evidence="1">
    <location>
        <begin position="36"/>
        <end position="68"/>
    </location>
</feature>
<organism evidence="2 3">
    <name type="scientific">Caerostris extrusa</name>
    <name type="common">Bark spider</name>
    <name type="synonym">Caerostris bankana</name>
    <dbReference type="NCBI Taxonomy" id="172846"/>
    <lineage>
        <taxon>Eukaryota</taxon>
        <taxon>Metazoa</taxon>
        <taxon>Ecdysozoa</taxon>
        <taxon>Arthropoda</taxon>
        <taxon>Chelicerata</taxon>
        <taxon>Arachnida</taxon>
        <taxon>Araneae</taxon>
        <taxon>Araneomorphae</taxon>
        <taxon>Entelegynae</taxon>
        <taxon>Araneoidea</taxon>
        <taxon>Araneidae</taxon>
        <taxon>Caerostris</taxon>
    </lineage>
</organism>
<sequence>MALDGFTDDRDIARQVNYVADHSGFRAQVKTNELGTANQSPCRCPHDLQRSLPRGSSSTYNSRPNEPLELSDDTVLGLLGAYSNGVNGYGYGSGRNGLGYGGYGSGMYVLAYGGYGSSMNGLGRPNETLELSADTVLGLIGGYGYGVNGYGYGSGRNGLGYGGYGNIGYGRSLGYNGGVVNFGAPLIGGGIRGYDSIFVNVA</sequence>
<reference evidence="2 3" key="1">
    <citation type="submission" date="2021-06" db="EMBL/GenBank/DDBJ databases">
        <title>Caerostris extrusa draft genome.</title>
        <authorList>
            <person name="Kono N."/>
            <person name="Arakawa K."/>
        </authorList>
    </citation>
    <scope>NUCLEOTIDE SEQUENCE [LARGE SCALE GENOMIC DNA]</scope>
</reference>
<dbReference type="Proteomes" id="UP001054945">
    <property type="component" value="Unassembled WGS sequence"/>
</dbReference>
<evidence type="ECO:0000256" key="1">
    <source>
        <dbReference type="SAM" id="MobiDB-lite"/>
    </source>
</evidence>
<feature type="compositionally biased region" description="Polar residues" evidence="1">
    <location>
        <begin position="54"/>
        <end position="64"/>
    </location>
</feature>
<evidence type="ECO:0000313" key="2">
    <source>
        <dbReference type="EMBL" id="GIZ02964.1"/>
    </source>
</evidence>
<evidence type="ECO:0000313" key="3">
    <source>
        <dbReference type="Proteomes" id="UP001054945"/>
    </source>
</evidence>
<name>A0AAV4Y9X4_CAEEX</name>
<comment type="caution">
    <text evidence="2">The sequence shown here is derived from an EMBL/GenBank/DDBJ whole genome shotgun (WGS) entry which is preliminary data.</text>
</comment>
<accession>A0AAV4Y9X4</accession>
<protein>
    <submittedName>
        <fullName evidence="2">Cuticle protein 16.8</fullName>
    </submittedName>
</protein>
<proteinExistence type="predicted"/>
<dbReference type="AlphaFoldDB" id="A0AAV4Y9X4"/>
<keyword evidence="3" id="KW-1185">Reference proteome</keyword>